<keyword evidence="3" id="KW-1185">Reference proteome</keyword>
<evidence type="ECO:0000313" key="3">
    <source>
        <dbReference type="Proteomes" id="UP000594055"/>
    </source>
</evidence>
<name>A0A7M1RZ55_9CAUD</name>
<dbReference type="KEGG" id="vg:65130335"/>
<dbReference type="Pfam" id="PF18925">
    <property type="entry name" value="DUF5675"/>
    <property type="match status" value="1"/>
</dbReference>
<sequence length="153" mass="17099">MELNLKRVSKTNNYTIGQLYINGKYECDTLEDTDRDLTSSMSLEEIKSKKIYGNTAIPKGIYKITLDIVSPKFKDRVWAKFCNGKLPRLLDVKGYDGVLIHVGNKVGDTLGCILVGENTSNGVISNSTITFKKLYSSLLEGKNRGEELTIKIE</sequence>
<keyword evidence="2" id="KW-0378">Hydrolase</keyword>
<dbReference type="GO" id="GO:0004180">
    <property type="term" value="F:carboxypeptidase activity"/>
    <property type="evidence" value="ECO:0007669"/>
    <property type="project" value="UniProtKB-KW"/>
</dbReference>
<dbReference type="Proteomes" id="UP000594055">
    <property type="component" value="Segment"/>
</dbReference>
<proteinExistence type="predicted"/>
<dbReference type="GeneID" id="65130335"/>
<feature type="domain" description="DUF5675" evidence="1">
    <location>
        <begin position="5"/>
        <end position="138"/>
    </location>
</feature>
<keyword evidence="2" id="KW-0645">Protease</keyword>
<keyword evidence="2" id="KW-0121">Carboxypeptidase</keyword>
<evidence type="ECO:0000313" key="2">
    <source>
        <dbReference type="EMBL" id="QOR59725.1"/>
    </source>
</evidence>
<evidence type="ECO:0000259" key="1">
    <source>
        <dbReference type="Pfam" id="PF18925"/>
    </source>
</evidence>
<accession>A0A7M1RZ55</accession>
<reference evidence="2 3" key="1">
    <citation type="submission" date="2020-07" db="EMBL/GenBank/DDBJ databases">
        <title>Taxonomic proposal: Crassvirales, a new order of highly abundant and diverse bacterial viruses.</title>
        <authorList>
            <person name="Shkoporov A.N."/>
            <person name="Stockdale S.R."/>
            <person name="Guerin E."/>
            <person name="Ross R.P."/>
            <person name="Hill C."/>
        </authorList>
    </citation>
    <scope>NUCLEOTIDE SEQUENCE [LARGE SCALE GENOMIC DNA]</scope>
</reference>
<dbReference type="EMBL" id="MT774392">
    <property type="protein sequence ID" value="QOR59725.1"/>
    <property type="molecule type" value="Genomic_DNA"/>
</dbReference>
<dbReference type="RefSeq" id="YP_010111883.1">
    <property type="nucleotide sequence ID" value="NC_055885.1"/>
</dbReference>
<dbReference type="InterPro" id="IPR043732">
    <property type="entry name" value="DUF5675"/>
</dbReference>
<organism evidence="2 3">
    <name type="scientific">uncultured phage cr128_1</name>
    <dbReference type="NCBI Taxonomy" id="2772076"/>
    <lineage>
        <taxon>Viruses</taxon>
        <taxon>Duplodnaviria</taxon>
        <taxon>Heunggongvirae</taxon>
        <taxon>Uroviricota</taxon>
        <taxon>Caudoviricetes</taxon>
        <taxon>Crassvirales</taxon>
        <taxon>Steigviridae</taxon>
        <taxon>Asinivirinae</taxon>
        <taxon>Mahlunavirus</taxon>
        <taxon>Mahlunavirus rarus</taxon>
    </lineage>
</organism>
<protein>
    <submittedName>
        <fullName evidence="2">L,D-carboxypeptidase/transpeptidase</fullName>
    </submittedName>
</protein>